<proteinExistence type="predicted"/>
<dbReference type="EMBL" id="REGN01008218">
    <property type="protein sequence ID" value="RNA04143.1"/>
    <property type="molecule type" value="Genomic_DNA"/>
</dbReference>
<protein>
    <submittedName>
        <fullName evidence="1">Uncharacterized protein</fullName>
    </submittedName>
</protein>
<reference evidence="1 2" key="1">
    <citation type="journal article" date="2018" name="Sci. Rep.">
        <title>Genomic signatures of local adaptation to the degree of environmental predictability in rotifers.</title>
        <authorList>
            <person name="Franch-Gras L."/>
            <person name="Hahn C."/>
            <person name="Garcia-Roger E.M."/>
            <person name="Carmona M.J."/>
            <person name="Serra M."/>
            <person name="Gomez A."/>
        </authorList>
    </citation>
    <scope>NUCLEOTIDE SEQUENCE [LARGE SCALE GENOMIC DNA]</scope>
    <source>
        <strain evidence="1">HYR1</strain>
    </source>
</reference>
<accession>A0A3M7PYQ5</accession>
<dbReference type="Proteomes" id="UP000276133">
    <property type="component" value="Unassembled WGS sequence"/>
</dbReference>
<gene>
    <name evidence="1" type="ORF">BpHYR1_031731</name>
</gene>
<organism evidence="1 2">
    <name type="scientific">Brachionus plicatilis</name>
    <name type="common">Marine rotifer</name>
    <name type="synonym">Brachionus muelleri</name>
    <dbReference type="NCBI Taxonomy" id="10195"/>
    <lineage>
        <taxon>Eukaryota</taxon>
        <taxon>Metazoa</taxon>
        <taxon>Spiralia</taxon>
        <taxon>Gnathifera</taxon>
        <taxon>Rotifera</taxon>
        <taxon>Eurotatoria</taxon>
        <taxon>Monogononta</taxon>
        <taxon>Pseudotrocha</taxon>
        <taxon>Ploima</taxon>
        <taxon>Brachionidae</taxon>
        <taxon>Brachionus</taxon>
    </lineage>
</organism>
<feature type="non-terminal residue" evidence="1">
    <location>
        <position position="1"/>
    </location>
</feature>
<evidence type="ECO:0000313" key="2">
    <source>
        <dbReference type="Proteomes" id="UP000276133"/>
    </source>
</evidence>
<name>A0A3M7PYQ5_BRAPC</name>
<comment type="caution">
    <text evidence="1">The sequence shown here is derived from an EMBL/GenBank/DDBJ whole genome shotgun (WGS) entry which is preliminary data.</text>
</comment>
<evidence type="ECO:0000313" key="1">
    <source>
        <dbReference type="EMBL" id="RNA04143.1"/>
    </source>
</evidence>
<keyword evidence="2" id="KW-1185">Reference proteome</keyword>
<dbReference type="AlphaFoldDB" id="A0A3M7PYQ5"/>
<sequence>PNQIQTQTTTTVTTSTTSIATTNFVPVITNWTLSINSSVKYEFHTGSNIEIICNSFNHLNKNHKILLHRFKNTSIDFNKR</sequence>